<dbReference type="EMBL" id="MCGE01000062">
    <property type="protein sequence ID" value="ORY99489.1"/>
    <property type="molecule type" value="Genomic_DNA"/>
</dbReference>
<dbReference type="GO" id="GO:0140588">
    <property type="term" value="P:chromatin looping"/>
    <property type="evidence" value="ECO:0007669"/>
    <property type="project" value="InterPro"/>
</dbReference>
<dbReference type="OrthoDB" id="418242at2759"/>
<dbReference type="CDD" id="cd23958">
    <property type="entry name" value="SCC2"/>
    <property type="match status" value="1"/>
</dbReference>
<feature type="domain" description="Sister chromatid cohesion C-terminal" evidence="2">
    <location>
        <begin position="756"/>
        <end position="944"/>
    </location>
</feature>
<evidence type="ECO:0000313" key="3">
    <source>
        <dbReference type="EMBL" id="ORY99489.1"/>
    </source>
</evidence>
<dbReference type="Pfam" id="PF20168">
    <property type="entry name" value="PDS5"/>
    <property type="match status" value="1"/>
</dbReference>
<dbReference type="STRING" id="90262.A0A1X2HKC3"/>
<dbReference type="GO" id="GO:0090694">
    <property type="term" value="C:Scc2-Scc4 cohesin loading complex"/>
    <property type="evidence" value="ECO:0007669"/>
    <property type="project" value="TreeGrafter"/>
</dbReference>
<keyword evidence="4" id="KW-1185">Reference proteome</keyword>
<comment type="subcellular location">
    <subcellularLocation>
        <location evidence="1">Nucleus</location>
    </subcellularLocation>
</comment>
<dbReference type="GO" id="GO:0071169">
    <property type="term" value="P:establishment of protein localization to chromatin"/>
    <property type="evidence" value="ECO:0007669"/>
    <property type="project" value="TreeGrafter"/>
</dbReference>
<dbReference type="PANTHER" id="PTHR21704">
    <property type="entry name" value="NIPPED-B-LIKE PROTEIN DELANGIN SCC2-RELATED"/>
    <property type="match status" value="1"/>
</dbReference>
<dbReference type="AlphaFoldDB" id="A0A1X2HKC3"/>
<keyword evidence="1" id="KW-0131">Cell cycle</keyword>
<dbReference type="GO" id="GO:1990414">
    <property type="term" value="P:replication-born double-strand break repair via sister chromatid exchange"/>
    <property type="evidence" value="ECO:0007669"/>
    <property type="project" value="TreeGrafter"/>
</dbReference>
<dbReference type="GO" id="GO:0034087">
    <property type="term" value="P:establishment of mitotic sister chromatid cohesion"/>
    <property type="evidence" value="ECO:0007669"/>
    <property type="project" value="TreeGrafter"/>
</dbReference>
<dbReference type="GO" id="GO:0061775">
    <property type="term" value="F:cohesin loader activity"/>
    <property type="evidence" value="ECO:0007669"/>
    <property type="project" value="InterPro"/>
</dbReference>
<evidence type="ECO:0000256" key="1">
    <source>
        <dbReference type="RuleBase" id="RU364107"/>
    </source>
</evidence>
<dbReference type="Pfam" id="PF12830">
    <property type="entry name" value="Nipped-B_C"/>
    <property type="match status" value="1"/>
</dbReference>
<organism evidence="3 4">
    <name type="scientific">Absidia repens</name>
    <dbReference type="NCBI Taxonomy" id="90262"/>
    <lineage>
        <taxon>Eukaryota</taxon>
        <taxon>Fungi</taxon>
        <taxon>Fungi incertae sedis</taxon>
        <taxon>Mucoromycota</taxon>
        <taxon>Mucoromycotina</taxon>
        <taxon>Mucoromycetes</taxon>
        <taxon>Mucorales</taxon>
        <taxon>Cunninghamellaceae</taxon>
        <taxon>Absidia</taxon>
    </lineage>
</organism>
<evidence type="ECO:0000259" key="2">
    <source>
        <dbReference type="Pfam" id="PF12830"/>
    </source>
</evidence>
<dbReference type="InterPro" id="IPR033031">
    <property type="entry name" value="Scc2/Nipped-B"/>
</dbReference>
<accession>A0A1X2HKC3</accession>
<comment type="similarity">
    <text evidence="1">Belongs to the SCC2/Nipped-B family.</text>
</comment>
<dbReference type="PANTHER" id="PTHR21704:SF18">
    <property type="entry name" value="NIPPED-B-LIKE PROTEIN"/>
    <property type="match status" value="1"/>
</dbReference>
<keyword evidence="1" id="KW-0677">Repeat</keyword>
<protein>
    <recommendedName>
        <fullName evidence="1">Sister chromatid cohesion protein</fullName>
    </recommendedName>
</protein>
<dbReference type="InterPro" id="IPR011989">
    <property type="entry name" value="ARM-like"/>
</dbReference>
<dbReference type="GO" id="GO:0010468">
    <property type="term" value="P:regulation of gene expression"/>
    <property type="evidence" value="ECO:0007669"/>
    <property type="project" value="InterPro"/>
</dbReference>
<gene>
    <name evidence="3" type="ORF">BCR42DRAFT_444671</name>
</gene>
<dbReference type="InterPro" id="IPR016024">
    <property type="entry name" value="ARM-type_fold"/>
</dbReference>
<dbReference type="GO" id="GO:0003682">
    <property type="term" value="F:chromatin binding"/>
    <property type="evidence" value="ECO:0007669"/>
    <property type="project" value="TreeGrafter"/>
</dbReference>
<dbReference type="Proteomes" id="UP000193560">
    <property type="component" value="Unassembled WGS sequence"/>
</dbReference>
<dbReference type="SUPFAM" id="SSF48371">
    <property type="entry name" value="ARM repeat"/>
    <property type="match status" value="1"/>
</dbReference>
<comment type="caution">
    <text evidence="3">The sequence shown here is derived from an EMBL/GenBank/DDBJ whole genome shotgun (WGS) entry which is preliminary data.</text>
</comment>
<name>A0A1X2HKC3_9FUNG</name>
<dbReference type="InterPro" id="IPR024986">
    <property type="entry name" value="Nipped-B_C"/>
</dbReference>
<reference evidence="3 4" key="1">
    <citation type="submission" date="2016-07" db="EMBL/GenBank/DDBJ databases">
        <title>Pervasive Adenine N6-methylation of Active Genes in Fungi.</title>
        <authorList>
            <consortium name="DOE Joint Genome Institute"/>
            <person name="Mondo S.J."/>
            <person name="Dannebaum R.O."/>
            <person name="Kuo R.C."/>
            <person name="Labutti K."/>
            <person name="Haridas S."/>
            <person name="Kuo A."/>
            <person name="Salamov A."/>
            <person name="Ahrendt S.R."/>
            <person name="Lipzen A."/>
            <person name="Sullivan W."/>
            <person name="Andreopoulos W.B."/>
            <person name="Clum A."/>
            <person name="Lindquist E."/>
            <person name="Daum C."/>
            <person name="Ramamoorthy G.K."/>
            <person name="Gryganskyi A."/>
            <person name="Culley D."/>
            <person name="Magnuson J.K."/>
            <person name="James T.Y."/>
            <person name="O'Malley M.A."/>
            <person name="Stajich J.E."/>
            <person name="Spatafora J.W."/>
            <person name="Visel A."/>
            <person name="Grigoriev I.V."/>
        </authorList>
    </citation>
    <scope>NUCLEOTIDE SEQUENCE [LARGE SCALE GENOMIC DNA]</scope>
    <source>
        <strain evidence="3 4">NRRL 1336</strain>
    </source>
</reference>
<proteinExistence type="inferred from homology"/>
<dbReference type="Gene3D" id="1.25.10.10">
    <property type="entry name" value="Leucine-rich Repeat Variant"/>
    <property type="match status" value="1"/>
</dbReference>
<keyword evidence="1" id="KW-0539">Nucleus</keyword>
<sequence>MEYRTILECTIEDILTVLNDPDWPVAELILHVFSKILVGFTDSDTGDLYLRTIAIEWLGTIAARIKTGLNRIVGAHGSYTPEWLYQLNKSIPLHGADHTATTLQLMDRCRMKVYQSLLEEVSDENTQQFYLATWGYGCASSLKSTLERIQDCADDIENDLSVPMELASSLQSSCHRYWLLSLGLEAFIPKQSRYEFPELNRNDLQLITELLATRSSLFQNINLFMSKLLACLDKNVVAFRTKAIRAIGQITAISPEIWEEAHIHQAVVQRIYDVSPSVRDAAVELIAKYLSTQPELSSKLYGILSSRIMDTAPNVRKRVVKLLPDLYDKCDDMEIKIDIGAKLLQRMDDNEVSIQNNALKAAQKVLFSPFHTIDQGTDNSFGQSFGNSKARKQKIANWTNLITSTVAKLNGSVSGRNAILTGFIQKTIEKADDKLRQWYETIFQWIVESLFEKMLMLDESGNTMKFFHCMATIHAFTKACPTLLTETQVYTLLPYLSVSESDDWTIGQYVMVLYKDVLPRLKHGDVEFAHMVEGVLLQTLGKCPSHVIHDAVSCLCAIVGNISHRYSILIKMLGSCLASLEHDKQMARKKNLISKPLKTAKALMICGFLCQYFDFDEKRARKADLMTELDKIDKGKITSFVFELLLYFTKDIIDDKNDNRQIKLASLMALGSLYASHPTFMITPESTGLLDKIFELDDVELKIQLMDVFLGFLHAEETRIQKRAEGSGDSLYSKTIDVETLLGNTEEFAELGANGSLMQRYLSSILKCALGSTNQLRLAAFDVIETVINQGLAHPMMCMPAIVAAETSPDVILRNKAYYLHIYIHNKFGNILYSQMDANLKSAYDYQKLLCGKHIKGFGKRGGDEVEEALLGVTYSVLKEKKNARTEFLLNLVKPFNIDIKPSTAMPHDFVEMNYLTFLADSLLTLPFSLSDELYCVLHAMDRILLTVGGALLPLVHHYKKEGVVSALSYMDDDGDIDDEKDNFGLDQEYMTAAKSAITMVILIRTKEALKALYNIDDQEIQGYQPNGRHKSHTLTKDLDENSHMDWKELAYFRLNKLNSFTASDACLAFEKRMEEADISIHNATDQ</sequence>
<evidence type="ECO:0000313" key="4">
    <source>
        <dbReference type="Proteomes" id="UP000193560"/>
    </source>
</evidence>